<evidence type="ECO:0000313" key="5">
    <source>
        <dbReference type="EMBL" id="NMM62204.1"/>
    </source>
</evidence>
<name>A0A7Y0HLR0_9CLOT</name>
<dbReference type="Pfam" id="PF18705">
    <property type="entry name" value="DUF5643"/>
    <property type="match status" value="1"/>
</dbReference>
<sequence length="478" mass="53551">MNNKDFNLEEKDIYKLFNEVKMEESEFNEMEEEISTIEKERIKKNLNKKIKGQKGFKRLKYGSIAAAISLISIIGIGTASPAFAENIPVLSSITQTLNDKFGFHGEYEKYSQIVNKSVKDKGITFTLNEVLADDSKVVIGYTIKSDKKISDEEAMFMLSSVKINGKMPGGSHGSSTGNYIDDYTYVGTEEIHTKIPEDSNKFNVDLNVSEIGNVKGKWNFAFSISKEELLKNSTVFKPNKKIDFPDSSATIDKVVCSPIDTSIFLSGKSKTKKSGGQGLLDYDYWIAFDDKGIELTPKGLGGGEGNLKEGTFTSEMNYISMKNIPKYLTIIPCKITPSGGGGVSVDKNGKETSIKMDTKQPKEISKVIDGIYPIELPQGNMGKIIIKEIKTENNKTRVKYTAQGKAPYFQAQDILIKDEKGKNIKIRDYNLRKDENNPNEFTKTFEALVPNKKYTIYTNDFSNVDFGENLKFRIDLNK</sequence>
<dbReference type="EMBL" id="JABBNI010000011">
    <property type="protein sequence ID" value="NMM62204.1"/>
    <property type="molecule type" value="Genomic_DNA"/>
</dbReference>
<accession>A0A7Y0HLR0</accession>
<proteinExistence type="predicted"/>
<dbReference type="Proteomes" id="UP000537131">
    <property type="component" value="Unassembled WGS sequence"/>
</dbReference>
<reference evidence="5 6" key="2">
    <citation type="submission" date="2020-06" db="EMBL/GenBank/DDBJ databases">
        <title>Complete Genome Sequence of Clostridium muelleri sp. nov. P21T, an Acid-Alcohol Producing Acetogen Isolated from Old Hay.</title>
        <authorList>
            <person name="Duncan K.E."/>
            <person name="Tanner R.S."/>
        </authorList>
    </citation>
    <scope>NUCLEOTIDE SEQUENCE [LARGE SCALE GENOMIC DNA]</scope>
    <source>
        <strain evidence="5 6">P21</strain>
    </source>
</reference>
<dbReference type="InterPro" id="IPR025436">
    <property type="entry name" value="DUF4179"/>
</dbReference>
<dbReference type="InterPro" id="IPR040680">
    <property type="entry name" value="DUF5643"/>
</dbReference>
<comment type="caution">
    <text evidence="5">The sequence shown here is derived from an EMBL/GenBank/DDBJ whole genome shotgun (WGS) entry which is preliminary data.</text>
</comment>
<evidence type="ECO:0000313" key="6">
    <source>
        <dbReference type="Proteomes" id="UP000537131"/>
    </source>
</evidence>
<evidence type="ECO:0000259" key="3">
    <source>
        <dbReference type="Pfam" id="PF13786"/>
    </source>
</evidence>
<feature type="transmembrane region" description="Helical" evidence="2">
    <location>
        <begin position="61"/>
        <end position="84"/>
    </location>
</feature>
<feature type="domain" description="DUF4179" evidence="3">
    <location>
        <begin position="57"/>
        <end position="145"/>
    </location>
</feature>
<keyword evidence="2" id="KW-0812">Transmembrane</keyword>
<evidence type="ECO:0000256" key="2">
    <source>
        <dbReference type="SAM" id="Phobius"/>
    </source>
</evidence>
<keyword evidence="2" id="KW-1133">Transmembrane helix</keyword>
<dbReference type="Pfam" id="PF13786">
    <property type="entry name" value="DUF4179"/>
    <property type="match status" value="1"/>
</dbReference>
<keyword evidence="6" id="KW-1185">Reference proteome</keyword>
<dbReference type="Gene3D" id="2.60.40.1630">
    <property type="entry name" value="bacillus anthracis domain"/>
    <property type="match status" value="1"/>
</dbReference>
<reference evidence="5 6" key="1">
    <citation type="submission" date="2020-04" db="EMBL/GenBank/DDBJ databases">
        <authorList>
            <person name="Doyle D.A."/>
        </authorList>
    </citation>
    <scope>NUCLEOTIDE SEQUENCE [LARGE SCALE GENOMIC DNA]</scope>
    <source>
        <strain evidence="5 6">P21</strain>
    </source>
</reference>
<gene>
    <name evidence="5" type="ORF">HBE96_05795</name>
</gene>
<evidence type="ECO:0000256" key="1">
    <source>
        <dbReference type="SAM" id="Coils"/>
    </source>
</evidence>
<protein>
    <submittedName>
        <fullName evidence="5">DUF4179 domain-containing protein</fullName>
    </submittedName>
</protein>
<organism evidence="5 6">
    <name type="scientific">Clostridium muellerianum</name>
    <dbReference type="NCBI Taxonomy" id="2716538"/>
    <lineage>
        <taxon>Bacteria</taxon>
        <taxon>Bacillati</taxon>
        <taxon>Bacillota</taxon>
        <taxon>Clostridia</taxon>
        <taxon>Eubacteriales</taxon>
        <taxon>Clostridiaceae</taxon>
        <taxon>Clostridium</taxon>
    </lineage>
</organism>
<evidence type="ECO:0000259" key="4">
    <source>
        <dbReference type="Pfam" id="PF18705"/>
    </source>
</evidence>
<feature type="domain" description="DUF5643" evidence="4">
    <location>
        <begin position="233"/>
        <end position="374"/>
    </location>
</feature>
<dbReference type="AlphaFoldDB" id="A0A7Y0HLR0"/>
<keyword evidence="2" id="KW-0472">Membrane</keyword>
<keyword evidence="1" id="KW-0175">Coiled coil</keyword>
<dbReference type="RefSeq" id="WP_169296812.1">
    <property type="nucleotide sequence ID" value="NZ_JABBNI010000011.1"/>
</dbReference>
<feature type="coiled-coil region" evidence="1">
    <location>
        <begin position="13"/>
        <end position="47"/>
    </location>
</feature>